<protein>
    <submittedName>
        <fullName evidence="1">Uncharacterized protein</fullName>
    </submittedName>
</protein>
<keyword evidence="2" id="KW-1185">Reference proteome</keyword>
<dbReference type="EMBL" id="MU005788">
    <property type="protein sequence ID" value="KAF2703262.1"/>
    <property type="molecule type" value="Genomic_DNA"/>
</dbReference>
<proteinExistence type="predicted"/>
<dbReference type="AlphaFoldDB" id="A0A6G1JSK4"/>
<sequence length="100" mass="11502">MSLRGASLFFRYCIDLPLTSYISFKTYLSLIFSLKKGGSNFSFKDIKNTPKSYRSLLSLEALIKLRAVLYSKHFIESLYTFRTLLNNSRKGIRGFSLSLP</sequence>
<gene>
    <name evidence="1" type="ORF">K504DRAFT_451773</name>
</gene>
<organism evidence="1 2">
    <name type="scientific">Pleomassaria siparia CBS 279.74</name>
    <dbReference type="NCBI Taxonomy" id="1314801"/>
    <lineage>
        <taxon>Eukaryota</taxon>
        <taxon>Fungi</taxon>
        <taxon>Dikarya</taxon>
        <taxon>Ascomycota</taxon>
        <taxon>Pezizomycotina</taxon>
        <taxon>Dothideomycetes</taxon>
        <taxon>Pleosporomycetidae</taxon>
        <taxon>Pleosporales</taxon>
        <taxon>Pleomassariaceae</taxon>
        <taxon>Pleomassaria</taxon>
    </lineage>
</organism>
<evidence type="ECO:0000313" key="1">
    <source>
        <dbReference type="EMBL" id="KAF2703262.1"/>
    </source>
</evidence>
<name>A0A6G1JSK4_9PLEO</name>
<reference evidence="1" key="1">
    <citation type="journal article" date="2020" name="Stud. Mycol.">
        <title>101 Dothideomycetes genomes: a test case for predicting lifestyles and emergence of pathogens.</title>
        <authorList>
            <person name="Haridas S."/>
            <person name="Albert R."/>
            <person name="Binder M."/>
            <person name="Bloem J."/>
            <person name="Labutti K."/>
            <person name="Salamov A."/>
            <person name="Andreopoulos B."/>
            <person name="Baker S."/>
            <person name="Barry K."/>
            <person name="Bills G."/>
            <person name="Bluhm B."/>
            <person name="Cannon C."/>
            <person name="Castanera R."/>
            <person name="Culley D."/>
            <person name="Daum C."/>
            <person name="Ezra D."/>
            <person name="Gonzalez J."/>
            <person name="Henrissat B."/>
            <person name="Kuo A."/>
            <person name="Liang C."/>
            <person name="Lipzen A."/>
            <person name="Lutzoni F."/>
            <person name="Magnuson J."/>
            <person name="Mondo S."/>
            <person name="Nolan M."/>
            <person name="Ohm R."/>
            <person name="Pangilinan J."/>
            <person name="Park H.-J."/>
            <person name="Ramirez L."/>
            <person name="Alfaro M."/>
            <person name="Sun H."/>
            <person name="Tritt A."/>
            <person name="Yoshinaga Y."/>
            <person name="Zwiers L.-H."/>
            <person name="Turgeon B."/>
            <person name="Goodwin S."/>
            <person name="Spatafora J."/>
            <person name="Crous P."/>
            <person name="Grigoriev I."/>
        </authorList>
    </citation>
    <scope>NUCLEOTIDE SEQUENCE</scope>
    <source>
        <strain evidence="1">CBS 279.74</strain>
    </source>
</reference>
<accession>A0A6G1JSK4</accession>
<evidence type="ECO:0000313" key="2">
    <source>
        <dbReference type="Proteomes" id="UP000799428"/>
    </source>
</evidence>
<dbReference type="Proteomes" id="UP000799428">
    <property type="component" value="Unassembled WGS sequence"/>
</dbReference>